<dbReference type="EMBL" id="JAKQYM010000019">
    <property type="protein sequence ID" value="MCI2230406.1"/>
    <property type="molecule type" value="Genomic_DNA"/>
</dbReference>
<sequence length="278" mass="32368">MNEPLPIIEPLISGYKELNIGDFLKTKQFKRYCNKVGIADFWRQIFEHVENSRTFYSVGMDTVRWDSIDTFVILLNELFEKEKNNFFNFNLDFLTIYCEWNQEESDLTEIIEDLSILSAPNVVLDKIKKLNNNGISPVPKTIISENIWNAEKLELSINKMDVSIKNGEYNLTLTYAYSCLEGLFRGFIEKNIPEKTEETDLSKLSKIVKDYLKSDFENNNIEYPEQMINLIGTITNAISNARNGFSESHFDRNSEKWLAEFSRDCVNSIGRLIIKFVE</sequence>
<evidence type="ECO:0000313" key="2">
    <source>
        <dbReference type="Proteomes" id="UP001139369"/>
    </source>
</evidence>
<keyword evidence="2" id="KW-1185">Reference proteome</keyword>
<comment type="caution">
    <text evidence="1">The sequence shown here is derived from an EMBL/GenBank/DDBJ whole genome shotgun (WGS) entry which is preliminary data.</text>
</comment>
<reference evidence="1" key="1">
    <citation type="submission" date="2022-02" db="EMBL/GenBank/DDBJ databases">
        <title>Polaribacter sp. MSW13, isolated from seawater.</title>
        <authorList>
            <person name="Kristyanto S."/>
            <person name="Jung J."/>
            <person name="Jeon C.O."/>
        </authorList>
    </citation>
    <scope>NUCLEOTIDE SEQUENCE</scope>
    <source>
        <strain evidence="1">MSW13</strain>
    </source>
</reference>
<evidence type="ECO:0008006" key="3">
    <source>
        <dbReference type="Google" id="ProtNLM"/>
    </source>
</evidence>
<dbReference type="Proteomes" id="UP001139369">
    <property type="component" value="Unassembled WGS sequence"/>
</dbReference>
<protein>
    <recommendedName>
        <fullName evidence="3">Abortive infection protein-like C-terminal domain-containing protein</fullName>
    </recommendedName>
</protein>
<accession>A0A9X1VQF6</accession>
<gene>
    <name evidence="1" type="ORF">MC378_14600</name>
</gene>
<dbReference type="RefSeq" id="WP_242179513.1">
    <property type="nucleotide sequence ID" value="NZ_JAKQYM010000019.1"/>
</dbReference>
<name>A0A9X1VQF6_9FLAO</name>
<dbReference type="AlphaFoldDB" id="A0A9X1VQF6"/>
<evidence type="ECO:0000313" key="1">
    <source>
        <dbReference type="EMBL" id="MCI2230406.1"/>
    </source>
</evidence>
<proteinExistence type="predicted"/>
<organism evidence="1 2">
    <name type="scientific">Polaribacter marinus</name>
    <dbReference type="NCBI Taxonomy" id="2916838"/>
    <lineage>
        <taxon>Bacteria</taxon>
        <taxon>Pseudomonadati</taxon>
        <taxon>Bacteroidota</taxon>
        <taxon>Flavobacteriia</taxon>
        <taxon>Flavobacteriales</taxon>
        <taxon>Flavobacteriaceae</taxon>
    </lineage>
</organism>